<accession>A0A127KMI9</accession>
<keyword evidence="9" id="KW-1185">Reference proteome</keyword>
<evidence type="ECO:0000313" key="2">
    <source>
        <dbReference type="EMBL" id="AOO11528.1"/>
    </source>
</evidence>
<name>A0A127KMI9_9CAUD</name>
<protein>
    <submittedName>
        <fullName evidence="1">Uncharacterized protein</fullName>
    </submittedName>
</protein>
<evidence type="ECO:0000313" key="8">
    <source>
        <dbReference type="EMBL" id="AOO12932.1"/>
    </source>
</evidence>
<organism evidence="1 11">
    <name type="scientific">Cyanophage S-RIM44</name>
    <dbReference type="NCBI Taxonomy" id="1278485"/>
    <lineage>
        <taxon>Viruses</taxon>
        <taxon>Duplodnaviria</taxon>
        <taxon>Heunggongvirae</taxon>
        <taxon>Uroviricota</taxon>
        <taxon>Caudoviricetes</taxon>
        <taxon>Pantevenvirales</taxon>
        <taxon>Kyanoviridae</taxon>
        <taxon>Vellamovirus</taxon>
        <taxon>Vellamovirus rhodeisland44</taxon>
    </lineage>
</organism>
<dbReference type="Proteomes" id="UP000222561">
    <property type="component" value="Segment"/>
</dbReference>
<evidence type="ECO:0000313" key="6">
    <source>
        <dbReference type="EMBL" id="AOO12467.1"/>
    </source>
</evidence>
<reference evidence="1 11" key="2">
    <citation type="submission" date="2016-01" db="EMBL/GenBank/DDBJ databases">
        <title>The genomic content and context of auxiliary metabolic genes in marine cyanophages.</title>
        <authorList>
            <person name="Marston M.F."/>
            <person name="Martiny J.B.H."/>
            <person name="Crummett L.T."/>
        </authorList>
    </citation>
    <scope>NUCLEOTIDE SEQUENCE [LARGE SCALE GENOMIC DNA]</scope>
    <source>
        <strain evidence="1">W2_07_0710</strain>
    </source>
</reference>
<dbReference type="EMBL" id="KU594607">
    <property type="protein sequence ID" value="AMO43294.1"/>
    <property type="molecule type" value="Genomic_DNA"/>
</dbReference>
<dbReference type="Proteomes" id="UP000225402">
    <property type="component" value="Segment"/>
</dbReference>
<evidence type="ECO:0000313" key="9">
    <source>
        <dbReference type="Proteomes" id="UP000221709"/>
    </source>
</evidence>
<evidence type="ECO:0000313" key="5">
    <source>
        <dbReference type="EMBL" id="AOO12229.1"/>
    </source>
</evidence>
<dbReference type="Proteomes" id="UP000221709">
    <property type="component" value="Segment"/>
</dbReference>
<evidence type="ECO:0000313" key="11">
    <source>
        <dbReference type="Proteomes" id="UP000225786"/>
    </source>
</evidence>
<dbReference type="Proteomes" id="UP000226130">
    <property type="component" value="Segment"/>
</dbReference>
<reference evidence="9 10" key="1">
    <citation type="journal article" date="2016" name="Environ. Microbiol.">
        <title>Genomic diversification of marine cyanophages into stable ecotypes.</title>
        <authorList>
            <person name="Marston M.F."/>
            <person name="Martiny J.B."/>
        </authorList>
    </citation>
    <scope>NUCLEOTIDE SEQUENCE [LARGE SCALE GENOMIC DNA]</scope>
    <source>
        <strain evidence="2">ES_42_0910</strain>
        <strain evidence="3">Np_05_0604</strain>
        <strain evidence="4">Np_20_0711</strain>
        <strain evidence="5">Np_42_0711</strain>
        <strain evidence="6">Sn_08_0709</strain>
        <strain evidence="7">Sn_13_0910</strain>
        <strain evidence="8">W2_10_0709</strain>
    </source>
</reference>
<evidence type="ECO:0000313" key="10">
    <source>
        <dbReference type="Proteomes" id="UP000222561"/>
    </source>
</evidence>
<dbReference type="EMBL" id="KX349295">
    <property type="protein sequence ID" value="AOO12467.1"/>
    <property type="molecule type" value="Genomic_DNA"/>
</dbReference>
<dbReference type="Proteomes" id="UP000225478">
    <property type="component" value="Segment"/>
</dbReference>
<dbReference type="EMBL" id="KX349293">
    <property type="protein sequence ID" value="AOO11993.1"/>
    <property type="molecule type" value="Genomic_DNA"/>
</dbReference>
<evidence type="ECO:0000313" key="1">
    <source>
        <dbReference type="EMBL" id="AMO43294.1"/>
    </source>
</evidence>
<dbReference type="EMBL" id="KX349297">
    <property type="protein sequence ID" value="AOO12932.1"/>
    <property type="molecule type" value="Genomic_DNA"/>
</dbReference>
<evidence type="ECO:0000313" key="7">
    <source>
        <dbReference type="EMBL" id="AOO12694.1"/>
    </source>
</evidence>
<dbReference type="EMBL" id="KX349294">
    <property type="protein sequence ID" value="AOO12229.1"/>
    <property type="molecule type" value="Genomic_DNA"/>
</dbReference>
<proteinExistence type="predicted"/>
<dbReference type="Proteomes" id="UP000225786">
    <property type="component" value="Segment"/>
</dbReference>
<evidence type="ECO:0000313" key="3">
    <source>
        <dbReference type="EMBL" id="AOO11766.1"/>
    </source>
</evidence>
<dbReference type="Proteomes" id="UP000225178">
    <property type="component" value="Segment"/>
</dbReference>
<gene>
    <name evidence="2" type="ORF">ES420910_047</name>
    <name evidence="3" type="ORF">Np050604_050</name>
    <name evidence="4" type="ORF">Np200711_047</name>
    <name evidence="5" type="ORF">Np420711_047</name>
    <name evidence="6" type="ORF">Sn080709_050</name>
    <name evidence="7" type="ORF">Sn130910_047</name>
    <name evidence="8" type="ORF">W2100709_050</name>
    <name evidence="1" type="ORF">W270710_050</name>
</gene>
<sequence>MQTKEYWAAEYSKQRRERLANAVADYLTCDKTSARQCYEEILAEIEETIAYYRSNMEKAKTLRAFLLGNSDGTADLGQPQFIQETNIPSRY</sequence>
<dbReference type="Proteomes" id="UP000223571">
    <property type="component" value="Segment"/>
</dbReference>
<dbReference type="EMBL" id="KX349292">
    <property type="protein sequence ID" value="AOO11766.1"/>
    <property type="molecule type" value="Genomic_DNA"/>
</dbReference>
<evidence type="ECO:0000313" key="4">
    <source>
        <dbReference type="EMBL" id="AOO11993.1"/>
    </source>
</evidence>
<dbReference type="EMBL" id="KX349291">
    <property type="protein sequence ID" value="AOO11528.1"/>
    <property type="molecule type" value="Genomic_DNA"/>
</dbReference>
<dbReference type="EMBL" id="KX349296">
    <property type="protein sequence ID" value="AOO12694.1"/>
    <property type="molecule type" value="Genomic_DNA"/>
</dbReference>